<dbReference type="Pfam" id="PF07980">
    <property type="entry name" value="SusD_RagB"/>
    <property type="match status" value="1"/>
</dbReference>
<feature type="domain" description="RagB/SusD" evidence="6">
    <location>
        <begin position="301"/>
        <end position="465"/>
    </location>
</feature>
<dbReference type="Gene3D" id="1.25.40.390">
    <property type="match status" value="1"/>
</dbReference>
<comment type="similarity">
    <text evidence="2">Belongs to the SusD family.</text>
</comment>
<evidence type="ECO:0000256" key="2">
    <source>
        <dbReference type="ARBA" id="ARBA00006275"/>
    </source>
</evidence>
<evidence type="ECO:0000259" key="6">
    <source>
        <dbReference type="Pfam" id="PF07980"/>
    </source>
</evidence>
<protein>
    <recommendedName>
        <fullName evidence="10">RagB/SusD domain-containing protein</fullName>
    </recommendedName>
</protein>
<keyword evidence="9" id="KW-1185">Reference proteome</keyword>
<keyword evidence="3" id="KW-0732">Signal</keyword>
<comment type="subcellular location">
    <subcellularLocation>
        <location evidence="1">Cell outer membrane</location>
    </subcellularLocation>
</comment>
<dbReference type="Proteomes" id="UP000192277">
    <property type="component" value="Unassembled WGS sequence"/>
</dbReference>
<evidence type="ECO:0008006" key="10">
    <source>
        <dbReference type="Google" id="ProtNLM"/>
    </source>
</evidence>
<evidence type="ECO:0000256" key="5">
    <source>
        <dbReference type="ARBA" id="ARBA00023237"/>
    </source>
</evidence>
<evidence type="ECO:0000313" key="9">
    <source>
        <dbReference type="Proteomes" id="UP000192277"/>
    </source>
</evidence>
<keyword evidence="4" id="KW-0472">Membrane</keyword>
<evidence type="ECO:0000256" key="4">
    <source>
        <dbReference type="ARBA" id="ARBA00023136"/>
    </source>
</evidence>
<name>A0ABX3NNJ6_9BACT</name>
<dbReference type="InterPro" id="IPR012944">
    <property type="entry name" value="SusD_RagB_dom"/>
</dbReference>
<dbReference type="CDD" id="cd08977">
    <property type="entry name" value="SusD"/>
    <property type="match status" value="1"/>
</dbReference>
<dbReference type="InterPro" id="IPR011990">
    <property type="entry name" value="TPR-like_helical_dom_sf"/>
</dbReference>
<gene>
    <name evidence="8" type="ORF">A4D02_16055</name>
</gene>
<evidence type="ECO:0000256" key="3">
    <source>
        <dbReference type="ARBA" id="ARBA00022729"/>
    </source>
</evidence>
<evidence type="ECO:0000259" key="7">
    <source>
        <dbReference type="Pfam" id="PF14322"/>
    </source>
</evidence>
<evidence type="ECO:0000313" key="8">
    <source>
        <dbReference type="EMBL" id="OQP40427.1"/>
    </source>
</evidence>
<sequence>MKFALTYIIAALLPVFCLIGCKKFVQVGDPIDQVASSEAFSTDANAATAIRGIYSKMTSAIGLGFAGGLQALMDASADGLKIQASTNIYWEFYTNAITSANDNNKTLWNYFYYAIYSANAAIENINASTGMTDAGKRLYTAEARFLRALNYFYLVNTWGDVPLTTSSNYDYNNHLFRTARADVYELIKSDLLYAQANLGPAYQGAYRIRANSYAATALLAKVYLYLQEWDNAAQQATLVLNNTTDYALETDLTKTFLITSKEAILRIEQPGNNAYAGDGPFFTPTAATTVPPYTITDTLYKTFETGDKRKTSWVRTATITTGGVATTYYSPYKYRVITGTGTPLESHMVLRLGEMYLIRAEARAQGKQLTDAITDLDKVRSRAGLPLIATTNPGISQDNLLAAIAHERWVELFSENGDRWLDLKRTDKANSTLQYKPNWQTDAQLFPIPSLDIQYNKNLEQNHGYQ</sequence>
<comment type="caution">
    <text evidence="8">The sequence shown here is derived from an EMBL/GenBank/DDBJ whole genome shotgun (WGS) entry which is preliminary data.</text>
</comment>
<reference evidence="8 9" key="1">
    <citation type="submission" date="2016-04" db="EMBL/GenBank/DDBJ databases">
        <authorList>
            <person name="Chen L."/>
            <person name="Zhuang W."/>
            <person name="Wang G."/>
        </authorList>
    </citation>
    <scope>NUCLEOTIDE SEQUENCE [LARGE SCALE GENOMIC DNA]</scope>
    <source>
        <strain evidence="9">GR20</strain>
    </source>
</reference>
<keyword evidence="5" id="KW-0998">Cell outer membrane</keyword>
<feature type="domain" description="SusD-like N-terminal" evidence="7">
    <location>
        <begin position="87"/>
        <end position="224"/>
    </location>
</feature>
<dbReference type="SUPFAM" id="SSF48452">
    <property type="entry name" value="TPR-like"/>
    <property type="match status" value="1"/>
</dbReference>
<dbReference type="InterPro" id="IPR033985">
    <property type="entry name" value="SusD-like_N"/>
</dbReference>
<organism evidence="8 9">
    <name type="scientific">Niastella koreensis</name>
    <dbReference type="NCBI Taxonomy" id="354356"/>
    <lineage>
        <taxon>Bacteria</taxon>
        <taxon>Pseudomonadati</taxon>
        <taxon>Bacteroidota</taxon>
        <taxon>Chitinophagia</taxon>
        <taxon>Chitinophagales</taxon>
        <taxon>Chitinophagaceae</taxon>
        <taxon>Niastella</taxon>
    </lineage>
</organism>
<proteinExistence type="inferred from homology"/>
<dbReference type="EMBL" id="LWBO01000077">
    <property type="protein sequence ID" value="OQP40427.1"/>
    <property type="molecule type" value="Genomic_DNA"/>
</dbReference>
<evidence type="ECO:0000256" key="1">
    <source>
        <dbReference type="ARBA" id="ARBA00004442"/>
    </source>
</evidence>
<dbReference type="RefSeq" id="WP_014217673.1">
    <property type="nucleotide sequence ID" value="NZ_LWBO01000077.1"/>
</dbReference>
<accession>A0ABX3NNJ6</accession>
<dbReference type="Pfam" id="PF14322">
    <property type="entry name" value="SusD-like_3"/>
    <property type="match status" value="1"/>
</dbReference>